<dbReference type="EMBL" id="KV893065">
    <property type="protein sequence ID" value="OON19772.1"/>
    <property type="molecule type" value="Genomic_DNA"/>
</dbReference>
<feature type="transmembrane region" description="Helical" evidence="15">
    <location>
        <begin position="63"/>
        <end position="80"/>
    </location>
</feature>
<evidence type="ECO:0000256" key="11">
    <source>
        <dbReference type="ARBA" id="ARBA00023136"/>
    </source>
</evidence>
<dbReference type="NCBIfam" id="TIGR00840">
    <property type="entry name" value="b_cpa1"/>
    <property type="match status" value="1"/>
</dbReference>
<feature type="transmembrane region" description="Helical" evidence="15">
    <location>
        <begin position="32"/>
        <end position="51"/>
    </location>
</feature>
<evidence type="ECO:0000313" key="17">
    <source>
        <dbReference type="EMBL" id="OON19772.1"/>
    </source>
</evidence>
<feature type="transmembrane region" description="Helical" evidence="15">
    <location>
        <begin position="154"/>
        <end position="171"/>
    </location>
</feature>
<dbReference type="InterPro" id="IPR002090">
    <property type="entry name" value="NHE-6/7/9"/>
</dbReference>
<name>A0A1S8WZ48_OPIVI</name>
<feature type="transmembrane region" description="Helical" evidence="15">
    <location>
        <begin position="183"/>
        <end position="206"/>
    </location>
</feature>
<dbReference type="InterPro" id="IPR006153">
    <property type="entry name" value="Cation/H_exchanger_TM"/>
</dbReference>
<evidence type="ECO:0000256" key="4">
    <source>
        <dbReference type="ARBA" id="ARBA00022448"/>
    </source>
</evidence>
<evidence type="ECO:0000256" key="2">
    <source>
        <dbReference type="ARBA" id="ARBA00004651"/>
    </source>
</evidence>
<gene>
    <name evidence="17" type="ORF">X801_04356</name>
</gene>
<evidence type="ECO:0000256" key="6">
    <source>
        <dbReference type="ARBA" id="ARBA00022692"/>
    </source>
</evidence>
<dbReference type="PANTHER" id="PTHR10110:SF187">
    <property type="entry name" value="SODIUM_HYDROGEN EXCHANGER"/>
    <property type="match status" value="1"/>
</dbReference>
<feature type="domain" description="Cation/H+ exchanger transmembrane" evidence="16">
    <location>
        <begin position="45"/>
        <end position="557"/>
    </location>
</feature>
<dbReference type="GO" id="GO:0098719">
    <property type="term" value="P:sodium ion import across plasma membrane"/>
    <property type="evidence" value="ECO:0007669"/>
    <property type="project" value="TreeGrafter"/>
</dbReference>
<keyword evidence="11 15" id="KW-0472">Membrane</keyword>
<feature type="non-terminal residue" evidence="17">
    <location>
        <position position="761"/>
    </location>
</feature>
<feature type="transmembrane region" description="Helical" evidence="15">
    <location>
        <begin position="212"/>
        <end position="240"/>
    </location>
</feature>
<dbReference type="Pfam" id="PF00999">
    <property type="entry name" value="Na_H_Exchanger"/>
    <property type="match status" value="1"/>
</dbReference>
<keyword evidence="6 13" id="KW-0812">Transmembrane</keyword>
<proteinExistence type="inferred from homology"/>
<feature type="transmembrane region" description="Helical" evidence="15">
    <location>
        <begin position="410"/>
        <end position="431"/>
    </location>
</feature>
<keyword evidence="9" id="KW-0915">Sodium</keyword>
<evidence type="ECO:0000256" key="13">
    <source>
        <dbReference type="RuleBase" id="RU003722"/>
    </source>
</evidence>
<dbReference type="InterPro" id="IPR018422">
    <property type="entry name" value="Cation/H_exchanger_CPA1"/>
</dbReference>
<evidence type="ECO:0000313" key="18">
    <source>
        <dbReference type="Proteomes" id="UP000243686"/>
    </source>
</evidence>
<dbReference type="GO" id="GO:0055038">
    <property type="term" value="C:recycling endosome membrane"/>
    <property type="evidence" value="ECO:0007669"/>
    <property type="project" value="UniProtKB-SubCell"/>
</dbReference>
<evidence type="ECO:0000256" key="15">
    <source>
        <dbReference type="SAM" id="Phobius"/>
    </source>
</evidence>
<feature type="compositionally biased region" description="Polar residues" evidence="14">
    <location>
        <begin position="736"/>
        <end position="761"/>
    </location>
</feature>
<evidence type="ECO:0000259" key="16">
    <source>
        <dbReference type="Pfam" id="PF00999"/>
    </source>
</evidence>
<evidence type="ECO:0000256" key="14">
    <source>
        <dbReference type="SAM" id="MobiDB-lite"/>
    </source>
</evidence>
<dbReference type="PRINTS" id="PR01088">
    <property type="entry name" value="NAHEXCHNGR6"/>
</dbReference>
<accession>A0A1S8WZ48</accession>
<dbReference type="GO" id="GO:0051453">
    <property type="term" value="P:regulation of intracellular pH"/>
    <property type="evidence" value="ECO:0007669"/>
    <property type="project" value="TreeGrafter"/>
</dbReference>
<feature type="transmembrane region" description="Helical" evidence="15">
    <location>
        <begin position="337"/>
        <end position="363"/>
    </location>
</feature>
<evidence type="ECO:0000256" key="5">
    <source>
        <dbReference type="ARBA" id="ARBA00022475"/>
    </source>
</evidence>
<evidence type="ECO:0000256" key="8">
    <source>
        <dbReference type="ARBA" id="ARBA00022989"/>
    </source>
</evidence>
<comment type="similarity">
    <text evidence="3 13">Belongs to the monovalent cation:proton antiporter 1 (CPA1) transporter (TC 2.A.36) family.</text>
</comment>
<reference evidence="17 18" key="1">
    <citation type="submission" date="2015-03" db="EMBL/GenBank/DDBJ databases">
        <title>Draft genome of the nematode, Opisthorchis viverrini.</title>
        <authorList>
            <person name="Mitreva M."/>
        </authorList>
    </citation>
    <scope>NUCLEOTIDE SEQUENCE [LARGE SCALE GENOMIC DNA]</scope>
    <source>
        <strain evidence="17">Khon Kaen</strain>
    </source>
</reference>
<keyword evidence="10 13" id="KW-0406">Ion transport</keyword>
<keyword evidence="4 13" id="KW-0813">Transport</keyword>
<keyword evidence="12 13" id="KW-0739">Sodium transport</keyword>
<organism evidence="17 18">
    <name type="scientific">Opisthorchis viverrini</name>
    <name type="common">Southeast Asian liver fluke</name>
    <dbReference type="NCBI Taxonomy" id="6198"/>
    <lineage>
        <taxon>Eukaryota</taxon>
        <taxon>Metazoa</taxon>
        <taxon>Spiralia</taxon>
        <taxon>Lophotrochozoa</taxon>
        <taxon>Platyhelminthes</taxon>
        <taxon>Trematoda</taxon>
        <taxon>Digenea</taxon>
        <taxon>Opisthorchiida</taxon>
        <taxon>Opisthorchiata</taxon>
        <taxon>Opisthorchiidae</taxon>
        <taxon>Opisthorchis</taxon>
    </lineage>
</organism>
<dbReference type="GO" id="GO:0015386">
    <property type="term" value="F:potassium:proton antiporter activity"/>
    <property type="evidence" value="ECO:0007669"/>
    <property type="project" value="TreeGrafter"/>
</dbReference>
<dbReference type="PANTHER" id="PTHR10110">
    <property type="entry name" value="SODIUM/HYDROGEN EXCHANGER"/>
    <property type="match status" value="1"/>
</dbReference>
<dbReference type="Gene3D" id="6.10.140.1330">
    <property type="match status" value="1"/>
</dbReference>
<feature type="region of interest" description="Disordered" evidence="14">
    <location>
        <begin position="735"/>
        <end position="761"/>
    </location>
</feature>
<evidence type="ECO:0000256" key="9">
    <source>
        <dbReference type="ARBA" id="ARBA00023053"/>
    </source>
</evidence>
<dbReference type="AlphaFoldDB" id="A0A1S8WZ48"/>
<keyword evidence="8 15" id="KW-1133">Transmembrane helix</keyword>
<dbReference type="InterPro" id="IPR004709">
    <property type="entry name" value="NaH_exchanger"/>
</dbReference>
<dbReference type="PRINTS" id="PR01084">
    <property type="entry name" value="NAHEXCHNGR"/>
</dbReference>
<sequence length="761" mass="85673">MTSTSQCVLSESKVVERETEDRLQLDHRLDSLILLVYVILLVLSVITIWTFKHRRFRYFHETGLSVIYGLIVGIALRYGMKPSKLSVEYHNLEHNVSSNSTCGSRLPPQKLIARLPVRDLSGGLNVTMLFQYGFEQLTPTDIPFNNKATFNPEIFFNVLLPPIIFSAGYSMKRNHFFQNIGAILTYAFLGTFLSAFVAGTICYALTRMISSLAAILSFADCLLFGSIISATDPVTVLAIFNDLGVDPHLYALVFGESVLNDALAIALSQSVEEYGSKSAGSFDASALLSSVSHFSLMFGGSFCIGVVVGMLTALLTKFTHIREHPILETTLFVLMSYSTFLLAETVGFTGIVAVLFCGIIQAHYTYNNLSEESKLWTKQFFELLNFLSENFVFAYIGVSTFTYQQHYWDVRFVFIALLACIVARMVSVYPVSALINLCRGYRQPCFPRHRAVLENDQTATTTAPPLPGGSMSFRSFHDNQNAIPHSHDINRPRDSCTKITWNMQHMIFFSGLRGAMAFSLAIRNTSSPMRQMFFSTTIVVVMTTVLLCGGLVMTMLSWLKIRTSVETHDRQDEESLNIDLTDFVGAKRSRSWFNYYWYRFDRFYLMPLLTNRGPPLTESVPWCCFRVAKLLTTDEQYAQHISSQASRTKLNDMIRDHDSTTDSVVMFGQNKADINRLSASLKLDTAMLDPEPYQRMPPVEIKLHFSLEVKIKLNQDCLKSITVMLYSVLAEKQLKQKTPQTDSPANCASATPQQTVHPPPT</sequence>
<evidence type="ECO:0000256" key="12">
    <source>
        <dbReference type="ARBA" id="ARBA00023201"/>
    </source>
</evidence>
<dbReference type="GO" id="GO:0005886">
    <property type="term" value="C:plasma membrane"/>
    <property type="evidence" value="ECO:0007669"/>
    <property type="project" value="UniProtKB-SubCell"/>
</dbReference>
<evidence type="ECO:0000256" key="1">
    <source>
        <dbReference type="ARBA" id="ARBA00004195"/>
    </source>
</evidence>
<keyword evidence="7" id="KW-0967">Endosome</keyword>
<comment type="subcellular location">
    <subcellularLocation>
        <location evidence="2">Cell membrane</location>
        <topology evidence="2">Multi-pass membrane protein</topology>
    </subcellularLocation>
    <subcellularLocation>
        <location evidence="1">Recycling endosome membrane</location>
        <topology evidence="1">Multi-pass membrane protein</topology>
    </subcellularLocation>
</comment>
<feature type="transmembrane region" description="Helical" evidence="15">
    <location>
        <begin position="534"/>
        <end position="559"/>
    </location>
</feature>
<feature type="transmembrane region" description="Helical" evidence="15">
    <location>
        <begin position="383"/>
        <end position="403"/>
    </location>
</feature>
<evidence type="ECO:0000256" key="7">
    <source>
        <dbReference type="ARBA" id="ARBA00022753"/>
    </source>
</evidence>
<keyword evidence="18" id="KW-1185">Reference proteome</keyword>
<evidence type="ECO:0000256" key="3">
    <source>
        <dbReference type="ARBA" id="ARBA00007367"/>
    </source>
</evidence>
<evidence type="ECO:0000256" key="10">
    <source>
        <dbReference type="ARBA" id="ARBA00023065"/>
    </source>
</evidence>
<protein>
    <recommendedName>
        <fullName evidence="13">Sodium/hydrogen exchanger</fullName>
    </recommendedName>
</protein>
<keyword evidence="13" id="KW-0050">Antiport</keyword>
<keyword evidence="5" id="KW-1003">Cell membrane</keyword>
<feature type="transmembrane region" description="Helical" evidence="15">
    <location>
        <begin position="291"/>
        <end position="316"/>
    </location>
</feature>
<dbReference type="GO" id="GO:0015385">
    <property type="term" value="F:sodium:proton antiporter activity"/>
    <property type="evidence" value="ECO:0007669"/>
    <property type="project" value="InterPro"/>
</dbReference>
<dbReference type="Proteomes" id="UP000243686">
    <property type="component" value="Unassembled WGS sequence"/>
</dbReference>